<proteinExistence type="inferred from homology"/>
<feature type="compositionally biased region" description="Basic residues" evidence="2">
    <location>
        <begin position="180"/>
        <end position="189"/>
    </location>
</feature>
<dbReference type="InterPro" id="IPR036059">
    <property type="entry name" value="TldD/PmbA_sf"/>
</dbReference>
<dbReference type="InterPro" id="IPR035068">
    <property type="entry name" value="TldD/PmbA_N"/>
</dbReference>
<dbReference type="Proteomes" id="UP000319771">
    <property type="component" value="Unassembled WGS sequence"/>
</dbReference>
<dbReference type="GO" id="GO:0008237">
    <property type="term" value="F:metallopeptidase activity"/>
    <property type="evidence" value="ECO:0007669"/>
    <property type="project" value="InterPro"/>
</dbReference>
<reference evidence="4 5" key="1">
    <citation type="journal article" date="2019" name="Nat. Microbiol.">
        <title>Mediterranean grassland soil C-N compound turnover is dependent on rainfall and depth, and is mediated by genomically divergent microorganisms.</title>
        <authorList>
            <person name="Diamond S."/>
            <person name="Andeer P.F."/>
            <person name="Li Z."/>
            <person name="Crits-Christoph A."/>
            <person name="Burstein D."/>
            <person name="Anantharaman K."/>
            <person name="Lane K.R."/>
            <person name="Thomas B.C."/>
            <person name="Pan C."/>
            <person name="Northen T.R."/>
            <person name="Banfield J.F."/>
        </authorList>
    </citation>
    <scope>NUCLEOTIDE SEQUENCE [LARGE SCALE GENOMIC DNA]</scope>
    <source>
        <strain evidence="4">WS_11</strain>
    </source>
</reference>
<protein>
    <recommendedName>
        <fullName evidence="3">Metalloprotease TldD/E N-terminal domain-containing protein</fullName>
    </recommendedName>
</protein>
<comment type="caution">
    <text evidence="4">The sequence shown here is derived from an EMBL/GenBank/DDBJ whole genome shotgun (WGS) entry which is preliminary data.</text>
</comment>
<name>A0A538UC63_UNCEI</name>
<dbReference type="AlphaFoldDB" id="A0A538UC63"/>
<dbReference type="PANTHER" id="PTHR43666:SF1">
    <property type="entry name" value="CONSERVED PROTEIN"/>
    <property type="match status" value="1"/>
</dbReference>
<dbReference type="PANTHER" id="PTHR43666">
    <property type="entry name" value="TLDD PROTEIN"/>
    <property type="match status" value="1"/>
</dbReference>
<dbReference type="SUPFAM" id="SSF111283">
    <property type="entry name" value="Putative modulator of DNA gyrase, PmbA/TldD"/>
    <property type="match status" value="1"/>
</dbReference>
<dbReference type="EMBL" id="VBPB01000067">
    <property type="protein sequence ID" value="TMQ73495.1"/>
    <property type="molecule type" value="Genomic_DNA"/>
</dbReference>
<dbReference type="Pfam" id="PF01523">
    <property type="entry name" value="PmbA_TldD_1st"/>
    <property type="match status" value="1"/>
</dbReference>
<evidence type="ECO:0000259" key="3">
    <source>
        <dbReference type="Pfam" id="PF01523"/>
    </source>
</evidence>
<evidence type="ECO:0000256" key="1">
    <source>
        <dbReference type="ARBA" id="ARBA00005836"/>
    </source>
</evidence>
<feature type="compositionally biased region" description="Basic residues" evidence="2">
    <location>
        <begin position="207"/>
        <end position="218"/>
    </location>
</feature>
<evidence type="ECO:0000313" key="4">
    <source>
        <dbReference type="EMBL" id="TMQ73495.1"/>
    </source>
</evidence>
<feature type="domain" description="Metalloprotease TldD/E N-terminal" evidence="3">
    <location>
        <begin position="46"/>
        <end position="88"/>
    </location>
</feature>
<evidence type="ECO:0000313" key="5">
    <source>
        <dbReference type="Proteomes" id="UP000319771"/>
    </source>
</evidence>
<dbReference type="Gene3D" id="3.30.2290.10">
    <property type="entry name" value="PmbA/TldD superfamily"/>
    <property type="match status" value="1"/>
</dbReference>
<organism evidence="4 5">
    <name type="scientific">Eiseniibacteriota bacterium</name>
    <dbReference type="NCBI Taxonomy" id="2212470"/>
    <lineage>
        <taxon>Bacteria</taxon>
        <taxon>Candidatus Eiseniibacteriota</taxon>
    </lineage>
</organism>
<dbReference type="InterPro" id="IPR002510">
    <property type="entry name" value="Metalloprtase-TldD/E_N"/>
</dbReference>
<dbReference type="GO" id="GO:0006508">
    <property type="term" value="P:proteolysis"/>
    <property type="evidence" value="ECO:0007669"/>
    <property type="project" value="InterPro"/>
</dbReference>
<sequence>MLPTENECRRITQRALNFTAADDASVGLSFGRGSHARSTTREPLASGVTQSVSVWARVTKDGRTGRVSLNETTDAALEKAMRRAEELAAVLPPDPESMGPIPPQKYLTIRAEDPATATAKAADRMSRVSKVLGPAAMENMDARGFFAAGGSVQCTANKAGNFGYHRATIGLGRGLLVPHQGHRRGRPRRDRAPQGAPVRQTAPPRPGRLHGHLRARGGRRPDRLQHRRRALGARRRGGSLLLLEAGRRLHGRREGVPRVGDHEERSARQAPARLSLGLRRGRCWRRIQWRR</sequence>
<evidence type="ECO:0000256" key="2">
    <source>
        <dbReference type="SAM" id="MobiDB-lite"/>
    </source>
</evidence>
<comment type="similarity">
    <text evidence="1">Belongs to the peptidase U62 family.</text>
</comment>
<gene>
    <name evidence="4" type="ORF">E6K81_04470</name>
</gene>
<feature type="region of interest" description="Disordered" evidence="2">
    <location>
        <begin position="178"/>
        <end position="231"/>
    </location>
</feature>
<accession>A0A538UC63</accession>